<evidence type="ECO:0000256" key="8">
    <source>
        <dbReference type="RuleBase" id="RU365098"/>
    </source>
</evidence>
<dbReference type="InterPro" id="IPR050294">
    <property type="entry name" value="RnfB_subfamily"/>
</dbReference>
<evidence type="ECO:0000256" key="1">
    <source>
        <dbReference type="ARBA" id="ARBA00001966"/>
    </source>
</evidence>
<dbReference type="InterPro" id="IPR017896">
    <property type="entry name" value="4Fe4S_Fe-S-bd"/>
</dbReference>
<evidence type="ECO:0000256" key="4">
    <source>
        <dbReference type="ARBA" id="ARBA00022723"/>
    </source>
</evidence>
<comment type="cofactor">
    <cofactor evidence="1 8">
        <name>[4Fe-4S] cluster</name>
        <dbReference type="ChEBI" id="CHEBI:49883"/>
    </cofactor>
</comment>
<dbReference type="SUPFAM" id="SSF54862">
    <property type="entry name" value="4Fe-4S ferredoxins"/>
    <property type="match status" value="1"/>
</dbReference>
<dbReference type="InterPro" id="IPR017900">
    <property type="entry name" value="4Fe4S_Fe_S_CS"/>
</dbReference>
<keyword evidence="5 8" id="KW-0249">Electron transport</keyword>
<reference evidence="11" key="1">
    <citation type="submission" date="2016-10" db="EMBL/GenBank/DDBJ databases">
        <authorList>
            <person name="Varghese N."/>
            <person name="Submissions S."/>
        </authorList>
    </citation>
    <scope>NUCLEOTIDE SEQUENCE [LARGE SCALE GENOMIC DNA]</scope>
    <source>
        <strain evidence="11">VPI 5359</strain>
    </source>
</reference>
<protein>
    <recommendedName>
        <fullName evidence="8">Ferredoxin</fullName>
    </recommendedName>
</protein>
<comment type="function">
    <text evidence="8">Ferredoxins are iron-sulfur proteins that transfer electrons in a wide variety of metabolic reactions.</text>
</comment>
<evidence type="ECO:0000259" key="9">
    <source>
        <dbReference type="PROSITE" id="PS51379"/>
    </source>
</evidence>
<dbReference type="PANTHER" id="PTHR42859">
    <property type="entry name" value="OXIDOREDUCTASE"/>
    <property type="match status" value="1"/>
</dbReference>
<keyword evidence="7 8" id="KW-0411">Iron-sulfur</keyword>
<keyword evidence="4 8" id="KW-0479">Metal-binding</keyword>
<dbReference type="PROSITE" id="PS00198">
    <property type="entry name" value="4FE4S_FER_1"/>
    <property type="match status" value="1"/>
</dbReference>
<evidence type="ECO:0000313" key="10">
    <source>
        <dbReference type="EMBL" id="SDX94286.1"/>
    </source>
</evidence>
<keyword evidence="2 8" id="KW-0813">Transport</keyword>
<dbReference type="GO" id="GO:0046872">
    <property type="term" value="F:metal ion binding"/>
    <property type="evidence" value="ECO:0007669"/>
    <property type="project" value="UniProtKB-UniRule"/>
</dbReference>
<evidence type="ECO:0000256" key="6">
    <source>
        <dbReference type="ARBA" id="ARBA00023004"/>
    </source>
</evidence>
<keyword evidence="6 8" id="KW-0408">Iron</keyword>
<dbReference type="PRINTS" id="PR00354">
    <property type="entry name" value="7FE8SFRDOXIN"/>
</dbReference>
<feature type="domain" description="4Fe-4S ferredoxin-type" evidence="9">
    <location>
        <begin position="76"/>
        <end position="105"/>
    </location>
</feature>
<dbReference type="PROSITE" id="PS51379">
    <property type="entry name" value="4FE4S_FER_2"/>
    <property type="match status" value="4"/>
</dbReference>
<organism evidence="10 11">
    <name type="scientific">Eubacterium barkeri</name>
    <name type="common">Clostridium barkeri</name>
    <dbReference type="NCBI Taxonomy" id="1528"/>
    <lineage>
        <taxon>Bacteria</taxon>
        <taxon>Bacillati</taxon>
        <taxon>Bacillota</taxon>
        <taxon>Clostridia</taxon>
        <taxon>Eubacteriales</taxon>
        <taxon>Eubacteriaceae</taxon>
        <taxon>Eubacterium</taxon>
    </lineage>
</organism>
<dbReference type="GO" id="GO:0051539">
    <property type="term" value="F:4 iron, 4 sulfur cluster binding"/>
    <property type="evidence" value="ECO:0007669"/>
    <property type="project" value="UniProtKB-UniRule"/>
</dbReference>
<keyword evidence="11" id="KW-1185">Reference proteome</keyword>
<dbReference type="PANTHER" id="PTHR42859:SF10">
    <property type="entry name" value="DIMETHYLSULFOXIDE REDUCTASE CHAIN B"/>
    <property type="match status" value="1"/>
</dbReference>
<dbReference type="Proteomes" id="UP000199652">
    <property type="component" value="Unassembled WGS sequence"/>
</dbReference>
<feature type="domain" description="4Fe-4S ferredoxin-type" evidence="9">
    <location>
        <begin position="3"/>
        <end position="32"/>
    </location>
</feature>
<dbReference type="CDD" id="cd10550">
    <property type="entry name" value="DMSOR_beta_like"/>
    <property type="match status" value="1"/>
</dbReference>
<evidence type="ECO:0000256" key="2">
    <source>
        <dbReference type="ARBA" id="ARBA00022448"/>
    </source>
</evidence>
<dbReference type="EMBL" id="FNOU01000011">
    <property type="protein sequence ID" value="SDX94286.1"/>
    <property type="molecule type" value="Genomic_DNA"/>
</dbReference>
<evidence type="ECO:0000256" key="5">
    <source>
        <dbReference type="ARBA" id="ARBA00022982"/>
    </source>
</evidence>
<feature type="domain" description="4Fe-4S ferredoxin-type" evidence="9">
    <location>
        <begin position="111"/>
        <end position="135"/>
    </location>
</feature>
<gene>
    <name evidence="10" type="ORF">SAMN04488579_11183</name>
</gene>
<keyword evidence="3 8" id="KW-0004">4Fe-4S</keyword>
<dbReference type="Pfam" id="PF12800">
    <property type="entry name" value="Fer4_4"/>
    <property type="match status" value="1"/>
</dbReference>
<dbReference type="Pfam" id="PF13247">
    <property type="entry name" value="Fer4_11"/>
    <property type="match status" value="1"/>
</dbReference>
<dbReference type="OrthoDB" id="9810688at2"/>
<sequence>MAKQLLIKPEKCLSCRTCETVCSFGHFQVFNPKLSNVTVFAYEAAAISVPVMCLQCADASCVAVCPVGAMTKGEDGLVTLNQDKCIGCKMCLNACPLGNIGINPATGRLHKCDLCDGDPQCAKYCPTGAIEYADATEDKNRQKAVADGLRDAYGEEAIS</sequence>
<evidence type="ECO:0000256" key="3">
    <source>
        <dbReference type="ARBA" id="ARBA00022485"/>
    </source>
</evidence>
<dbReference type="RefSeq" id="WP_090245300.1">
    <property type="nucleotide sequence ID" value="NZ_FNOU01000011.1"/>
</dbReference>
<name>A0A1H3FTG3_EUBBA</name>
<feature type="domain" description="4Fe-4S ferredoxin-type" evidence="9">
    <location>
        <begin position="43"/>
        <end position="75"/>
    </location>
</feature>
<accession>A0A1H3FTG3</accession>
<evidence type="ECO:0000313" key="11">
    <source>
        <dbReference type="Proteomes" id="UP000199652"/>
    </source>
</evidence>
<dbReference type="STRING" id="1528.SAMN04488579_11183"/>
<evidence type="ECO:0000256" key="7">
    <source>
        <dbReference type="ARBA" id="ARBA00023014"/>
    </source>
</evidence>
<dbReference type="InterPro" id="IPR000813">
    <property type="entry name" value="7Fe_ferredoxin"/>
</dbReference>
<dbReference type="GO" id="GO:0009055">
    <property type="term" value="F:electron transfer activity"/>
    <property type="evidence" value="ECO:0007669"/>
    <property type="project" value="UniProtKB-UniRule"/>
</dbReference>
<dbReference type="AlphaFoldDB" id="A0A1H3FTG3"/>
<proteinExistence type="predicted"/>
<dbReference type="Gene3D" id="3.30.70.20">
    <property type="match status" value="2"/>
</dbReference>